<evidence type="ECO:0000313" key="1">
    <source>
        <dbReference type="EMBL" id="XCM34882.1"/>
    </source>
</evidence>
<gene>
    <name evidence="1" type="ORF">ABWT76_003525</name>
</gene>
<dbReference type="InterPro" id="IPR005368">
    <property type="entry name" value="UPF0175"/>
</dbReference>
<sequence>MTMNLRTLQLNFPNTIEQSDDELRLFIAAKLYENGTLTSGQAAELAGLSKREFIEVIGNYNVSVFSTLVEDLESDIANA</sequence>
<dbReference type="EMBL" id="CP159837">
    <property type="protein sequence ID" value="XCM34882.1"/>
    <property type="molecule type" value="Genomic_DNA"/>
</dbReference>
<protein>
    <submittedName>
        <fullName evidence="1">UPF0175 family protein</fullName>
    </submittedName>
</protein>
<dbReference type="AlphaFoldDB" id="A0AAU8J810"/>
<proteinExistence type="predicted"/>
<dbReference type="Pfam" id="PF03683">
    <property type="entry name" value="UPF0175"/>
    <property type="match status" value="1"/>
</dbReference>
<reference evidence="1" key="1">
    <citation type="submission" date="2024-07" db="EMBL/GenBank/DDBJ databases">
        <authorList>
            <person name="Kim Y.J."/>
            <person name="Jeong J.Y."/>
        </authorList>
    </citation>
    <scope>NUCLEOTIDE SEQUENCE</scope>
    <source>
        <strain evidence="1">GIHE-MW2</strain>
    </source>
</reference>
<organism evidence="1">
    <name type="scientific">Planktothricoides raciborskii GIHE-MW2</name>
    <dbReference type="NCBI Taxonomy" id="2792601"/>
    <lineage>
        <taxon>Bacteria</taxon>
        <taxon>Bacillati</taxon>
        <taxon>Cyanobacteriota</taxon>
        <taxon>Cyanophyceae</taxon>
        <taxon>Oscillatoriophycideae</taxon>
        <taxon>Oscillatoriales</taxon>
        <taxon>Oscillatoriaceae</taxon>
        <taxon>Planktothricoides</taxon>
    </lineage>
</organism>
<dbReference type="RefSeq" id="WP_354634698.1">
    <property type="nucleotide sequence ID" value="NZ_CP159837.1"/>
</dbReference>
<accession>A0AAU8J810</accession>
<name>A0AAU8J810_9CYAN</name>